<sequence length="303" mass="35102">MRVERETIVEQRQVITKTKNISKRYLALSLQTSIRLADKQRQLLILDLNGTLCSRTTVQSYFARPHAKDFFDYIFKSFTVMVWSSAQTFSVNKMCKMFAPHKPHAVWDRSHLGLSETDFHSHVDTVKDIKKVWKKFRDFDATNTIVLDDSTSKLVLQPYNLIKMSTFDIQVFQTQVEGERDLLKVKKYLEELQYQSNVCNYIRSHPLDIEGEHGIEAHTVKDRLLINFVNGRIIAPINNSQQKKKKEKWSPERKRQAALLKSSEVVSNKASEAAILKETSEAESSESPKKKRKRKRKAKAISA</sequence>
<keyword evidence="1" id="KW-0809">Transit peptide</keyword>
<evidence type="ECO:0000259" key="3">
    <source>
        <dbReference type="PROSITE" id="PS50969"/>
    </source>
</evidence>
<evidence type="ECO:0000313" key="4">
    <source>
        <dbReference type="EMBL" id="GAA5812799.1"/>
    </source>
</evidence>
<keyword evidence="1" id="KW-0653">Protein transport</keyword>
<feature type="domain" description="FCP1 homology" evidence="3">
    <location>
        <begin position="37"/>
        <end position="192"/>
    </location>
</feature>
<dbReference type="Proteomes" id="UP001473302">
    <property type="component" value="Unassembled WGS sequence"/>
</dbReference>
<evidence type="ECO:0000313" key="5">
    <source>
        <dbReference type="Proteomes" id="UP001473302"/>
    </source>
</evidence>
<keyword evidence="1" id="KW-0813">Transport</keyword>
<protein>
    <recommendedName>
        <fullName evidence="1">Mitochondrial import inner membrane translocase subunit TIM50</fullName>
    </recommendedName>
</protein>
<comment type="function">
    <text evidence="1">Essential component of the TIM23 complex, a complex that mediates the translocation of transit peptide-containing proteins across the mitochondrial inner membrane.</text>
</comment>
<accession>A0ABP9Z115</accession>
<keyword evidence="1" id="KW-0496">Mitochondrion</keyword>
<comment type="similarity">
    <text evidence="1">Belongs to the TIM50 family.</text>
</comment>
<keyword evidence="5" id="KW-1185">Reference proteome</keyword>
<gene>
    <name evidence="4" type="ORF">MFLAVUS_006257</name>
</gene>
<dbReference type="Pfam" id="PF03031">
    <property type="entry name" value="NIF"/>
    <property type="match status" value="1"/>
</dbReference>
<feature type="region of interest" description="Disordered" evidence="2">
    <location>
        <begin position="277"/>
        <end position="303"/>
    </location>
</feature>
<evidence type="ECO:0000256" key="2">
    <source>
        <dbReference type="SAM" id="MobiDB-lite"/>
    </source>
</evidence>
<dbReference type="PANTHER" id="PTHR12210">
    <property type="entry name" value="DULLARD PROTEIN PHOSPHATASE"/>
    <property type="match status" value="1"/>
</dbReference>
<dbReference type="InterPro" id="IPR036412">
    <property type="entry name" value="HAD-like_sf"/>
</dbReference>
<comment type="subunit">
    <text evidence="1">Component of the TIM23 complex.</text>
</comment>
<dbReference type="PROSITE" id="PS50969">
    <property type="entry name" value="FCP1"/>
    <property type="match status" value="1"/>
</dbReference>
<dbReference type="SUPFAM" id="SSF56784">
    <property type="entry name" value="HAD-like"/>
    <property type="match status" value="1"/>
</dbReference>
<proteinExistence type="inferred from homology"/>
<comment type="subcellular location">
    <subcellularLocation>
        <location evidence="1">Mitochondrion inner membrane</location>
        <topology evidence="1">Single-pass membrane protein</topology>
    </subcellularLocation>
</comment>
<dbReference type="InterPro" id="IPR004274">
    <property type="entry name" value="FCP1_dom"/>
</dbReference>
<dbReference type="InterPro" id="IPR050365">
    <property type="entry name" value="TIM50"/>
</dbReference>
<dbReference type="SMART" id="SM00577">
    <property type="entry name" value="CPDc"/>
    <property type="match status" value="1"/>
</dbReference>
<evidence type="ECO:0000256" key="1">
    <source>
        <dbReference type="RuleBase" id="RU365079"/>
    </source>
</evidence>
<reference evidence="4 5" key="1">
    <citation type="submission" date="2024-04" db="EMBL/GenBank/DDBJ databases">
        <title>genome sequences of Mucor flavus KT1a and Helicostylum pulchrum KT1b strains isolated from the surface of a dry-aged beef.</title>
        <authorList>
            <person name="Toyotome T."/>
            <person name="Hosono M."/>
            <person name="Torimaru M."/>
            <person name="Fukuda K."/>
            <person name="Mikami N."/>
        </authorList>
    </citation>
    <scope>NUCLEOTIDE SEQUENCE [LARGE SCALE GENOMIC DNA]</scope>
    <source>
        <strain evidence="4 5">KT1a</strain>
    </source>
</reference>
<feature type="compositionally biased region" description="Basic residues" evidence="2">
    <location>
        <begin position="289"/>
        <end position="303"/>
    </location>
</feature>
<keyword evidence="1" id="KW-0811">Translocation</keyword>
<comment type="caution">
    <text evidence="4">The sequence shown here is derived from an EMBL/GenBank/DDBJ whole genome shotgun (WGS) entry which is preliminary data.</text>
</comment>
<dbReference type="InterPro" id="IPR023214">
    <property type="entry name" value="HAD_sf"/>
</dbReference>
<dbReference type="EMBL" id="BAABUK010000014">
    <property type="protein sequence ID" value="GAA5812799.1"/>
    <property type="molecule type" value="Genomic_DNA"/>
</dbReference>
<name>A0ABP9Z115_9FUNG</name>
<dbReference type="Gene3D" id="3.40.50.1000">
    <property type="entry name" value="HAD superfamily/HAD-like"/>
    <property type="match status" value="1"/>
</dbReference>
<organism evidence="4 5">
    <name type="scientific">Mucor flavus</name>
    <dbReference type="NCBI Taxonomy" id="439312"/>
    <lineage>
        <taxon>Eukaryota</taxon>
        <taxon>Fungi</taxon>
        <taxon>Fungi incertae sedis</taxon>
        <taxon>Mucoromycota</taxon>
        <taxon>Mucoromycotina</taxon>
        <taxon>Mucoromycetes</taxon>
        <taxon>Mucorales</taxon>
        <taxon>Mucorineae</taxon>
        <taxon>Mucoraceae</taxon>
        <taxon>Mucor</taxon>
    </lineage>
</organism>